<accession>A0A194XQQ3</accession>
<dbReference type="GO" id="GO:0090730">
    <property type="term" value="C:Las1 complex"/>
    <property type="evidence" value="ECO:0007669"/>
    <property type="project" value="InterPro"/>
</dbReference>
<evidence type="ECO:0000313" key="3">
    <source>
        <dbReference type="Proteomes" id="UP000070700"/>
    </source>
</evidence>
<dbReference type="EMBL" id="KQ947407">
    <property type="protein sequence ID" value="KUJ22052.1"/>
    <property type="molecule type" value="Genomic_DNA"/>
</dbReference>
<dbReference type="GO" id="GO:0030687">
    <property type="term" value="C:preribosome, large subunit precursor"/>
    <property type="evidence" value="ECO:0007669"/>
    <property type="project" value="TreeGrafter"/>
</dbReference>
<feature type="compositionally biased region" description="Basic and acidic residues" evidence="1">
    <location>
        <begin position="272"/>
        <end position="281"/>
    </location>
</feature>
<dbReference type="PANTHER" id="PTHR15002:SF0">
    <property type="entry name" value="RIBOSOMAL BIOGENESIS PROTEIN LAS1L"/>
    <property type="match status" value="1"/>
</dbReference>
<protein>
    <submittedName>
        <fullName evidence="2">Las1-domain-containing protein</fullName>
    </submittedName>
</protein>
<dbReference type="PANTHER" id="PTHR15002">
    <property type="entry name" value="RIBOSOMAL BIOGENESIS PROTEIN LAS1L"/>
    <property type="match status" value="1"/>
</dbReference>
<dbReference type="Proteomes" id="UP000070700">
    <property type="component" value="Unassembled WGS sequence"/>
</dbReference>
<dbReference type="RefSeq" id="XP_018076407.1">
    <property type="nucleotide sequence ID" value="XM_018207199.1"/>
</dbReference>
<dbReference type="GO" id="GO:0000470">
    <property type="term" value="P:maturation of LSU-rRNA"/>
    <property type="evidence" value="ECO:0007669"/>
    <property type="project" value="TreeGrafter"/>
</dbReference>
<dbReference type="Pfam" id="PF04031">
    <property type="entry name" value="Las1"/>
    <property type="match status" value="1"/>
</dbReference>
<dbReference type="InterPro" id="IPR007174">
    <property type="entry name" value="Las1"/>
</dbReference>
<reference evidence="2 3" key="1">
    <citation type="submission" date="2015-10" db="EMBL/GenBank/DDBJ databases">
        <title>Full genome of DAOMC 229536 Phialocephala scopiformis, a fungal endophyte of spruce producing the potent anti-insectan compound rugulosin.</title>
        <authorList>
            <consortium name="DOE Joint Genome Institute"/>
            <person name="Walker A.K."/>
            <person name="Frasz S.L."/>
            <person name="Seifert K.A."/>
            <person name="Miller J.D."/>
            <person name="Mondo S.J."/>
            <person name="Labutti K."/>
            <person name="Lipzen A."/>
            <person name="Dockter R."/>
            <person name="Kennedy M."/>
            <person name="Grigoriev I.V."/>
            <person name="Spatafora J.W."/>
        </authorList>
    </citation>
    <scope>NUCLEOTIDE SEQUENCE [LARGE SCALE GENOMIC DNA]</scope>
    <source>
        <strain evidence="2 3">CBS 120377</strain>
    </source>
</reference>
<organism evidence="2 3">
    <name type="scientific">Mollisia scopiformis</name>
    <name type="common">Conifer needle endophyte fungus</name>
    <name type="synonym">Phialocephala scopiformis</name>
    <dbReference type="NCBI Taxonomy" id="149040"/>
    <lineage>
        <taxon>Eukaryota</taxon>
        <taxon>Fungi</taxon>
        <taxon>Dikarya</taxon>
        <taxon>Ascomycota</taxon>
        <taxon>Pezizomycotina</taxon>
        <taxon>Leotiomycetes</taxon>
        <taxon>Helotiales</taxon>
        <taxon>Mollisiaceae</taxon>
        <taxon>Mollisia</taxon>
    </lineage>
</organism>
<evidence type="ECO:0000256" key="1">
    <source>
        <dbReference type="SAM" id="MobiDB-lite"/>
    </source>
</evidence>
<feature type="region of interest" description="Disordered" evidence="1">
    <location>
        <begin position="256"/>
        <end position="301"/>
    </location>
</feature>
<dbReference type="KEGG" id="psco:LY89DRAFT_392486"/>
<proteinExistence type="predicted"/>
<dbReference type="InParanoid" id="A0A194XQQ3"/>
<dbReference type="STRING" id="149040.A0A194XQQ3"/>
<dbReference type="GO" id="GO:0000460">
    <property type="term" value="P:maturation of 5.8S rRNA"/>
    <property type="evidence" value="ECO:0007669"/>
    <property type="project" value="TreeGrafter"/>
</dbReference>
<evidence type="ECO:0000313" key="2">
    <source>
        <dbReference type="EMBL" id="KUJ22052.1"/>
    </source>
</evidence>
<dbReference type="GeneID" id="28816925"/>
<dbReference type="OrthoDB" id="10263222at2759"/>
<name>A0A194XQQ3_MOLSC</name>
<gene>
    <name evidence="2" type="ORF">LY89DRAFT_392486</name>
</gene>
<dbReference type="AlphaFoldDB" id="A0A194XQQ3"/>
<sequence length="301" mass="34362">MVQYITTPWRTRAELLRVRSALYPSSSSGPMKEEEIKTAVAKVGVWMQRGNCPHLVESSAVLWSAVLNDRVGNSSYCVRAAYAAAFCRFVTGLLDSHQDKRRKLSMYSIAKTLGLPATYVELRHQATHEELPSLSKLRIATHKALKWIWDYYWVHLKEEITSMSENREYVEKLVREKDAGIRARMEEFVGNWDQDRLMGILVEIQGATDDVVILARSSRLQRLVVDGGKGNSRKRKLDSEVKSLDEVKAEMEMMNRELDNEMEDDGPQSEVAHPEARKEPPTSKGWTMWEGPWTPKPIGVV</sequence>
<dbReference type="GO" id="GO:0004519">
    <property type="term" value="F:endonuclease activity"/>
    <property type="evidence" value="ECO:0007669"/>
    <property type="project" value="InterPro"/>
</dbReference>
<keyword evidence="3" id="KW-1185">Reference proteome</keyword>